<dbReference type="EMBL" id="MHCC01000013">
    <property type="protein sequence ID" value="OGY13595.1"/>
    <property type="molecule type" value="Genomic_DNA"/>
</dbReference>
<dbReference type="InterPro" id="IPR029044">
    <property type="entry name" value="Nucleotide-diphossugar_trans"/>
</dbReference>
<dbReference type="Gene3D" id="3.90.550.10">
    <property type="entry name" value="Spore Coat Polysaccharide Biosynthesis Protein SpsA, Chain A"/>
    <property type="match status" value="1"/>
</dbReference>
<dbReference type="Proteomes" id="UP000178659">
    <property type="component" value="Unassembled WGS sequence"/>
</dbReference>
<reference evidence="6 7" key="1">
    <citation type="journal article" date="2016" name="Nat. Commun.">
        <title>Thousands of microbial genomes shed light on interconnected biogeochemical processes in an aquifer system.</title>
        <authorList>
            <person name="Anantharaman K."/>
            <person name="Brown C.T."/>
            <person name="Hug L.A."/>
            <person name="Sharon I."/>
            <person name="Castelle C.J."/>
            <person name="Probst A.J."/>
            <person name="Thomas B.C."/>
            <person name="Singh A."/>
            <person name="Wilkins M.J."/>
            <person name="Karaoz U."/>
            <person name="Brodie E.L."/>
            <person name="Williams K.H."/>
            <person name="Hubbard S.S."/>
            <person name="Banfield J.F."/>
        </authorList>
    </citation>
    <scope>NUCLEOTIDE SEQUENCE [LARGE SCALE GENOMIC DNA]</scope>
</reference>
<dbReference type="SUPFAM" id="SSF53448">
    <property type="entry name" value="Nucleotide-diphospho-sugar transferases"/>
    <property type="match status" value="1"/>
</dbReference>
<gene>
    <name evidence="6" type="ORF">A3A77_04375</name>
</gene>
<keyword evidence="4" id="KW-0472">Membrane</keyword>
<keyword evidence="4" id="KW-0812">Transmembrane</keyword>
<keyword evidence="3" id="KW-0808">Transferase</keyword>
<sequence>MKVSVIIPIYNEEKVISECLESLSKQTYKDLEIILVDDGSSDKTLNILSNFQFSIPIRSESIFPPKARLAKGGNFQFFKQNHKGPGEARNLGAKHAIGKILVFVDSDMTFDSEFVNMLVEPIIGGRAKGTFSKEEYVKNNQNQWSVCWGINEGWEKGRRHPKNYPDHQKVFRAILKSEFERVGGFMPIGYTDDWTLSEKLGYEAIAAKGARFYHENPGTLSEVYKQAKWIGKRKYKLGKIGTLIAAVRSSFPVSLLFGITKSILNISPAFFVFKVTYDLGIFVGALSVLIGGKSAK</sequence>
<proteinExistence type="inferred from homology"/>
<evidence type="ECO:0000313" key="7">
    <source>
        <dbReference type="Proteomes" id="UP000178659"/>
    </source>
</evidence>
<dbReference type="PANTHER" id="PTHR43630">
    <property type="entry name" value="POLY-BETA-1,6-N-ACETYL-D-GLUCOSAMINE SYNTHASE"/>
    <property type="match status" value="1"/>
</dbReference>
<comment type="similarity">
    <text evidence="1">Belongs to the glycosyltransferase 2 family.</text>
</comment>
<evidence type="ECO:0000313" key="6">
    <source>
        <dbReference type="EMBL" id="OGY13595.1"/>
    </source>
</evidence>
<dbReference type="CDD" id="cd00761">
    <property type="entry name" value="Glyco_tranf_GTA_type"/>
    <property type="match status" value="1"/>
</dbReference>
<keyword evidence="2" id="KW-0328">Glycosyltransferase</keyword>
<accession>A0A1G1VDW7</accession>
<feature type="transmembrane region" description="Helical" evidence="4">
    <location>
        <begin position="240"/>
        <end position="259"/>
    </location>
</feature>
<dbReference type="GO" id="GO:0016757">
    <property type="term" value="F:glycosyltransferase activity"/>
    <property type="evidence" value="ECO:0007669"/>
    <property type="project" value="UniProtKB-KW"/>
</dbReference>
<dbReference type="PANTHER" id="PTHR43630:SF1">
    <property type="entry name" value="POLY-BETA-1,6-N-ACETYL-D-GLUCOSAMINE SYNTHASE"/>
    <property type="match status" value="1"/>
</dbReference>
<organism evidence="6 7">
    <name type="scientific">Candidatus Blackburnbacteria bacterium RIFCSPLOWO2_01_FULL_40_20</name>
    <dbReference type="NCBI Taxonomy" id="1797519"/>
    <lineage>
        <taxon>Bacteria</taxon>
        <taxon>Candidatus Blackburniibacteriota</taxon>
    </lineage>
</organism>
<dbReference type="InterPro" id="IPR001173">
    <property type="entry name" value="Glyco_trans_2-like"/>
</dbReference>
<comment type="caution">
    <text evidence="6">The sequence shown here is derived from an EMBL/GenBank/DDBJ whole genome shotgun (WGS) entry which is preliminary data.</text>
</comment>
<evidence type="ECO:0000256" key="2">
    <source>
        <dbReference type="ARBA" id="ARBA00022676"/>
    </source>
</evidence>
<dbReference type="Pfam" id="PF00535">
    <property type="entry name" value="Glycos_transf_2"/>
    <property type="match status" value="1"/>
</dbReference>
<protein>
    <recommendedName>
        <fullName evidence="5">Glycosyltransferase 2-like domain-containing protein</fullName>
    </recommendedName>
</protein>
<evidence type="ECO:0000256" key="4">
    <source>
        <dbReference type="SAM" id="Phobius"/>
    </source>
</evidence>
<name>A0A1G1VDW7_9BACT</name>
<feature type="domain" description="Glycosyltransferase 2-like" evidence="5">
    <location>
        <begin position="4"/>
        <end position="162"/>
    </location>
</feature>
<keyword evidence="4" id="KW-1133">Transmembrane helix</keyword>
<evidence type="ECO:0000256" key="1">
    <source>
        <dbReference type="ARBA" id="ARBA00006739"/>
    </source>
</evidence>
<dbReference type="AlphaFoldDB" id="A0A1G1VDW7"/>
<evidence type="ECO:0000259" key="5">
    <source>
        <dbReference type="Pfam" id="PF00535"/>
    </source>
</evidence>
<feature type="transmembrane region" description="Helical" evidence="4">
    <location>
        <begin position="271"/>
        <end position="292"/>
    </location>
</feature>
<evidence type="ECO:0000256" key="3">
    <source>
        <dbReference type="ARBA" id="ARBA00022679"/>
    </source>
</evidence>